<dbReference type="KEGG" id="nsu:110574773"/>
<dbReference type="CTD" id="79000"/>
<keyword evidence="3" id="KW-0808">Transferase</keyword>
<sequence length="360" mass="40282">MRRRAPEEEACGVWLDAAALKRRRVQTHLMKPNTKMLTLFPGEKKAKISFTQRIPPTGTRQTSIASFFTLQPGKTNGGDQRSVSSHTESQINESKKDATHLDHLIQGLEDDSMSPPLATSTPADTQEAGLSPHSLQTSDHHRMGTPFLTMLSLPQPDTLVCAGKSKASFSCSFTQNLEGSYLLDQKEGEKDSSWKREWLHGSKEKNHQDVERRVQPPGGKGLQPLDKIKLEKVSARETRQASILLQTCRDSWSGENTDSVKQSPCPVPVFSWDSEKNDKDSWSQLFTEDSQGQRVIAHNSRAPFRDVTNNQNRGLGQFHNSSWAQCQERPTQLNLQPDLLFTQDSEVQALAFGKTVAKDF</sequence>
<proteinExistence type="predicted"/>
<dbReference type="GO" id="GO:0000922">
    <property type="term" value="C:spindle pole"/>
    <property type="evidence" value="ECO:0007669"/>
    <property type="project" value="TreeGrafter"/>
</dbReference>
<dbReference type="Proteomes" id="UP000248481">
    <property type="component" value="Chromosome 4"/>
</dbReference>
<feature type="compositionally biased region" description="Basic and acidic residues" evidence="1">
    <location>
        <begin position="202"/>
        <end position="214"/>
    </location>
</feature>
<feature type="region of interest" description="Disordered" evidence="1">
    <location>
        <begin position="202"/>
        <end position="224"/>
    </location>
</feature>
<dbReference type="GeneID" id="110574773"/>
<dbReference type="InParanoid" id="A0A2Y9GJA4"/>
<evidence type="ECO:0000256" key="1">
    <source>
        <dbReference type="SAM" id="MobiDB-lite"/>
    </source>
</evidence>
<dbReference type="GO" id="GO:0007051">
    <property type="term" value="P:spindle organization"/>
    <property type="evidence" value="ECO:0007669"/>
    <property type="project" value="TreeGrafter"/>
</dbReference>
<name>A0A2Y9GJA4_NEOSC</name>
<dbReference type="Pfam" id="PF15334">
    <property type="entry name" value="AIB"/>
    <property type="match status" value="1"/>
</dbReference>
<dbReference type="AlphaFoldDB" id="A0A2Y9GJA4"/>
<reference evidence="3" key="1">
    <citation type="submission" date="2025-08" db="UniProtKB">
        <authorList>
            <consortium name="RefSeq"/>
        </authorList>
    </citation>
    <scope>IDENTIFICATION</scope>
    <source>
        <tissue evidence="3">Blood</tissue>
    </source>
</reference>
<evidence type="ECO:0000313" key="3">
    <source>
        <dbReference type="RefSeq" id="XP_021539241.1"/>
    </source>
</evidence>
<keyword evidence="3" id="KW-0418">Kinase</keyword>
<dbReference type="RefSeq" id="XP_021539241.1">
    <property type="nucleotide sequence ID" value="XM_021683566.2"/>
</dbReference>
<feature type="compositionally biased region" description="Polar residues" evidence="1">
    <location>
        <begin position="70"/>
        <end position="92"/>
    </location>
</feature>
<feature type="region of interest" description="Disordered" evidence="1">
    <location>
        <begin position="70"/>
        <end position="97"/>
    </location>
</feature>
<dbReference type="GO" id="GO:0016301">
    <property type="term" value="F:kinase activity"/>
    <property type="evidence" value="ECO:0007669"/>
    <property type="project" value="UniProtKB-KW"/>
</dbReference>
<dbReference type="GO" id="GO:0005813">
    <property type="term" value="C:centrosome"/>
    <property type="evidence" value="ECO:0007669"/>
    <property type="project" value="TreeGrafter"/>
</dbReference>
<dbReference type="STRING" id="29088.A0A2Y9GJA4"/>
<dbReference type="PANTHER" id="PTHR14526:SF2">
    <property type="entry name" value="AURORA KINASE A AND NINEIN-INTERACTING PROTEIN"/>
    <property type="match status" value="1"/>
</dbReference>
<accession>A0A2Y9GJA4</accession>
<protein>
    <submittedName>
        <fullName evidence="3">Aurora kinase A and ninein-interacting protein</fullName>
    </submittedName>
</protein>
<gene>
    <name evidence="3" type="primary">LOC110574773</name>
</gene>
<dbReference type="PANTHER" id="PTHR14526">
    <property type="entry name" value="AURORA KINASE A AND NINEIN-INTERACTING PROTEIN"/>
    <property type="match status" value="1"/>
</dbReference>
<dbReference type="InterPro" id="IPR029286">
    <property type="entry name" value="AUNIP"/>
</dbReference>
<evidence type="ECO:0000313" key="2">
    <source>
        <dbReference type="Proteomes" id="UP000248481"/>
    </source>
</evidence>
<feature type="region of interest" description="Disordered" evidence="1">
    <location>
        <begin position="109"/>
        <end position="141"/>
    </location>
</feature>
<organism evidence="2 3">
    <name type="scientific">Neomonachus schauinslandi</name>
    <name type="common">Hawaiian monk seal</name>
    <name type="synonym">Monachus schauinslandi</name>
    <dbReference type="NCBI Taxonomy" id="29088"/>
    <lineage>
        <taxon>Eukaryota</taxon>
        <taxon>Metazoa</taxon>
        <taxon>Chordata</taxon>
        <taxon>Craniata</taxon>
        <taxon>Vertebrata</taxon>
        <taxon>Euteleostomi</taxon>
        <taxon>Mammalia</taxon>
        <taxon>Eutheria</taxon>
        <taxon>Laurasiatheria</taxon>
        <taxon>Carnivora</taxon>
        <taxon>Caniformia</taxon>
        <taxon>Pinnipedia</taxon>
        <taxon>Phocidae</taxon>
        <taxon>Monachinae</taxon>
        <taxon>Monachini</taxon>
        <taxon>Neomonachus</taxon>
    </lineage>
</organism>
<keyword evidence="2" id="KW-1185">Reference proteome</keyword>